<dbReference type="PRINTS" id="PR01179">
    <property type="entry name" value="ODADCRBXLASE"/>
</dbReference>
<dbReference type="GO" id="GO:0008836">
    <property type="term" value="F:diaminopimelate decarboxylase activity"/>
    <property type="evidence" value="ECO:0007669"/>
    <property type="project" value="TreeGrafter"/>
</dbReference>
<evidence type="ECO:0000256" key="4">
    <source>
        <dbReference type="RuleBase" id="RU003737"/>
    </source>
</evidence>
<feature type="active site" description="Proton donor" evidence="3">
    <location>
        <position position="348"/>
    </location>
</feature>
<name>A0A1E7DNW0_9BACI</name>
<dbReference type="SUPFAM" id="SSF51419">
    <property type="entry name" value="PLP-binding barrel"/>
    <property type="match status" value="1"/>
</dbReference>
<keyword evidence="2 3" id="KW-0663">Pyridoxal phosphate</keyword>
<comment type="similarity">
    <text evidence="4">Belongs to the Orn/Lys/Arg decarboxylase class-II family.</text>
</comment>
<dbReference type="SUPFAM" id="SSF50621">
    <property type="entry name" value="Alanine racemase C-terminal domain-like"/>
    <property type="match status" value="1"/>
</dbReference>
<dbReference type="InterPro" id="IPR000183">
    <property type="entry name" value="Orn/DAP/Arg_de-COase"/>
</dbReference>
<dbReference type="InterPro" id="IPR002433">
    <property type="entry name" value="Orn_de-COase"/>
</dbReference>
<evidence type="ECO:0000259" key="5">
    <source>
        <dbReference type="Pfam" id="PF00278"/>
    </source>
</evidence>
<dbReference type="InterPro" id="IPR029066">
    <property type="entry name" value="PLP-binding_barrel"/>
</dbReference>
<dbReference type="Pfam" id="PF00278">
    <property type="entry name" value="Orn_DAP_Arg_deC"/>
    <property type="match status" value="1"/>
</dbReference>
<dbReference type="PANTHER" id="PTHR43727:SF2">
    <property type="entry name" value="GROUP IV DECARBOXYLASE"/>
    <property type="match status" value="1"/>
</dbReference>
<dbReference type="RefSeq" id="WP_069938395.1">
    <property type="nucleotide sequence ID" value="NZ_MAMP01000021.1"/>
</dbReference>
<dbReference type="OrthoDB" id="9802241at2"/>
<evidence type="ECO:0000256" key="3">
    <source>
        <dbReference type="PIRSR" id="PIRSR600183-50"/>
    </source>
</evidence>
<evidence type="ECO:0000259" key="6">
    <source>
        <dbReference type="Pfam" id="PF02784"/>
    </source>
</evidence>
<feature type="domain" description="Orn/DAP/Arg decarboxylase 2 N-terminal" evidence="6">
    <location>
        <begin position="30"/>
        <end position="277"/>
    </location>
</feature>
<organism evidence="7 8">
    <name type="scientific">Domibacillus iocasae</name>
    <dbReference type="NCBI Taxonomy" id="1714016"/>
    <lineage>
        <taxon>Bacteria</taxon>
        <taxon>Bacillati</taxon>
        <taxon>Bacillota</taxon>
        <taxon>Bacilli</taxon>
        <taxon>Bacillales</taxon>
        <taxon>Bacillaceae</taxon>
        <taxon>Domibacillus</taxon>
    </lineage>
</organism>
<keyword evidence="8" id="KW-1185">Reference proteome</keyword>
<dbReference type="PANTHER" id="PTHR43727">
    <property type="entry name" value="DIAMINOPIMELATE DECARBOXYLASE"/>
    <property type="match status" value="1"/>
</dbReference>
<dbReference type="Gene3D" id="3.20.20.10">
    <property type="entry name" value="Alanine racemase"/>
    <property type="match status" value="1"/>
</dbReference>
<dbReference type="CDD" id="cd06843">
    <property type="entry name" value="PLPDE_III_PvsE_like"/>
    <property type="match status" value="1"/>
</dbReference>
<dbReference type="PRINTS" id="PR01182">
    <property type="entry name" value="ORNDCRBXLASE"/>
</dbReference>
<protein>
    <submittedName>
        <fullName evidence="7">Diaminopimelate decarboxylase</fullName>
    </submittedName>
</protein>
<feature type="domain" description="Orn/DAP/Arg decarboxylase 2 C-terminal" evidence="5">
    <location>
        <begin position="23"/>
        <end position="375"/>
    </location>
</feature>
<dbReference type="GO" id="GO:0006596">
    <property type="term" value="P:polyamine biosynthetic process"/>
    <property type="evidence" value="ECO:0007669"/>
    <property type="project" value="InterPro"/>
</dbReference>
<dbReference type="InterPro" id="IPR022643">
    <property type="entry name" value="De-COase2_C"/>
</dbReference>
<dbReference type="Proteomes" id="UP000095658">
    <property type="component" value="Unassembled WGS sequence"/>
</dbReference>
<accession>A0A1E7DNW0</accession>
<comment type="cofactor">
    <cofactor evidence="1 3">
        <name>pyridoxal 5'-phosphate</name>
        <dbReference type="ChEBI" id="CHEBI:597326"/>
    </cofactor>
</comment>
<dbReference type="InterPro" id="IPR009006">
    <property type="entry name" value="Ala_racemase/Decarboxylase_C"/>
</dbReference>
<sequence length="415" mass="47344">MNPNVESLVKSIHHQAADPLCAYIYDLVGIQQHAAQMVKTMPEQTHLFYAIKANPNKRIIKELLPFVKGFEVASIGELLKVREVSDQVPILFGGPGKKEYELEMALEKNVSFIHVESLLELKKLCFLAKKKEKTISVLFRMNIRSSALPKTNISMGGRPSQFGLDEPLLREAISIVKSEENTHVHLRGFHFHSLSNNLQADLHVEMVNHYIEKVKQWEKIYQLNVDIINAGGGFGVSYDDTPQFDWHRFTTGLGNSEAFGKLGDKQLFFEPGRFIVANYGYYAAEVVDIKQAAGQFFAVLRGGTHHNRLPASWRHNHPFAVIPFGKWPYPFERPEVRNTTVTIVGELCTPKDQLHENAEIEQLRAGDVVVFKQSGAYCWTISHHDFLGHPHPDFYYVTERTNHEQNHHSTEKQYS</sequence>
<comment type="caution">
    <text evidence="7">The sequence shown here is derived from an EMBL/GenBank/DDBJ whole genome shotgun (WGS) entry which is preliminary data.</text>
</comment>
<reference evidence="7 8" key="1">
    <citation type="submission" date="2016-06" db="EMBL/GenBank/DDBJ databases">
        <title>Domibacillus iocasae genome sequencing.</title>
        <authorList>
            <person name="Verma A."/>
            <person name="Pal Y."/>
            <person name="Ojha A.K."/>
            <person name="Krishnamurthi S."/>
        </authorList>
    </citation>
    <scope>NUCLEOTIDE SEQUENCE [LARGE SCALE GENOMIC DNA]</scope>
    <source>
        <strain evidence="7 8">DSM 29979</strain>
    </source>
</reference>
<gene>
    <name evidence="7" type="ORF">BA724_05715</name>
</gene>
<evidence type="ECO:0000256" key="1">
    <source>
        <dbReference type="ARBA" id="ARBA00001933"/>
    </source>
</evidence>
<dbReference type="Gene3D" id="2.40.37.10">
    <property type="entry name" value="Lyase, Ornithine Decarboxylase, Chain A, domain 1"/>
    <property type="match status" value="1"/>
</dbReference>
<proteinExistence type="inferred from homology"/>
<dbReference type="STRING" id="1714016.BA724_05715"/>
<evidence type="ECO:0000313" key="8">
    <source>
        <dbReference type="Proteomes" id="UP000095658"/>
    </source>
</evidence>
<dbReference type="GO" id="GO:0009089">
    <property type="term" value="P:lysine biosynthetic process via diaminopimelate"/>
    <property type="evidence" value="ECO:0007669"/>
    <property type="project" value="TreeGrafter"/>
</dbReference>
<dbReference type="Pfam" id="PF02784">
    <property type="entry name" value="Orn_Arg_deC_N"/>
    <property type="match status" value="1"/>
</dbReference>
<dbReference type="AlphaFoldDB" id="A0A1E7DNW0"/>
<feature type="modified residue" description="N6-(pyridoxal phosphate)lysine" evidence="3">
    <location>
        <position position="52"/>
    </location>
</feature>
<evidence type="ECO:0000313" key="7">
    <source>
        <dbReference type="EMBL" id="OES44772.1"/>
    </source>
</evidence>
<dbReference type="EMBL" id="MAMP01000021">
    <property type="protein sequence ID" value="OES44772.1"/>
    <property type="molecule type" value="Genomic_DNA"/>
</dbReference>
<evidence type="ECO:0000256" key="2">
    <source>
        <dbReference type="ARBA" id="ARBA00022898"/>
    </source>
</evidence>
<dbReference type="InterPro" id="IPR022644">
    <property type="entry name" value="De-COase2_N"/>
</dbReference>